<keyword evidence="2" id="KW-1133">Transmembrane helix</keyword>
<feature type="region of interest" description="Disordered" evidence="1">
    <location>
        <begin position="208"/>
        <end position="236"/>
    </location>
</feature>
<evidence type="ECO:0000256" key="3">
    <source>
        <dbReference type="SAM" id="SignalP"/>
    </source>
</evidence>
<feature type="region of interest" description="Disordered" evidence="1">
    <location>
        <begin position="370"/>
        <end position="419"/>
    </location>
</feature>
<dbReference type="Proteomes" id="UP000038045">
    <property type="component" value="Unplaced"/>
</dbReference>
<evidence type="ECO:0000313" key="4">
    <source>
        <dbReference type="Proteomes" id="UP000038045"/>
    </source>
</evidence>
<dbReference type="STRING" id="131310.A0A0N4ZQG1"/>
<feature type="region of interest" description="Disordered" evidence="1">
    <location>
        <begin position="469"/>
        <end position="489"/>
    </location>
</feature>
<sequence>MEYFIINILFLLIILINGNGIQVNPISSPLTQSKGSINFESPKISVEPKCGRDLITIEITFNPQFLPNKRFNDWILVGNLNRPECRLRGNDETKYVVEIAVLNDPCGTLMPTPGVFQNTIRIAQFPGLVLSSDYNFTVRCIYGLPEVLDQSSRTSGLTNNNIGNGQQQNGINNNNNKINFIEHHLPSNTRRNDFDLLNSKENNNNILLNTNPFNPPFQSNNNRRTNDDEIDDDKNNNILQNTFTSHTTTRLAESNNNFIDKMGINLSTNNNQKDEQEAASRSIANNLTPAILQVDANRPTNSFLTIWLTVCALLALFLLLLLCFLCMKKKYNSNKRKGAHTGSSISNAPSSNRAIIPNHQRILQEYWTTQNEPSRGKPPNYGGNHHRPSSPYHHIPHSPDVEGMTSDSYSDVSEDGKSNYSQRAIDVPISSQQHQQLRIHRKSDMSSKKNSISPPIPIAVDNYRNGIIRPERNTTPESEESLSTPQSYHDWRDRMNRSREGKGILKKREINDHQREEEVRSVTPVRSITEIYHEAETHPKQCMFYFYFVYYNNDILAYNNDNFSDDGTFPGDYSLPSIGTSLDEHTLNRFTHSVDKIRGFGARRLTEQELSRWRQLITNDNQLQYLINKSSSLEEMLSIGLKNEYKSYFSPEKWKQILQCCWEYQMIRLQQNDIMNKVLEDGGKVIETRTVKRRTEKVVVGERSMENDSNGSTLNVYIGNVNSNPQPWP</sequence>
<feature type="compositionally biased region" description="Polar residues" evidence="1">
    <location>
        <begin position="475"/>
        <end position="487"/>
    </location>
</feature>
<reference evidence="5" key="1">
    <citation type="submission" date="2017-02" db="UniProtKB">
        <authorList>
            <consortium name="WormBaseParasite"/>
        </authorList>
    </citation>
    <scope>IDENTIFICATION</scope>
</reference>
<keyword evidence="2" id="KW-0472">Membrane</keyword>
<evidence type="ECO:0000256" key="2">
    <source>
        <dbReference type="SAM" id="Phobius"/>
    </source>
</evidence>
<protein>
    <submittedName>
        <fullName evidence="5">ZP domain-containing protein</fullName>
    </submittedName>
</protein>
<evidence type="ECO:0000256" key="1">
    <source>
        <dbReference type="SAM" id="MobiDB-lite"/>
    </source>
</evidence>
<dbReference type="WBParaSite" id="PTRK_0001075900.1">
    <property type="protein sequence ID" value="PTRK_0001075900.1"/>
    <property type="gene ID" value="PTRK_0001075900"/>
</dbReference>
<evidence type="ECO:0000313" key="5">
    <source>
        <dbReference type="WBParaSite" id="PTRK_0001075900.1"/>
    </source>
</evidence>
<name>A0A0N4ZQG1_PARTI</name>
<keyword evidence="4" id="KW-1185">Reference proteome</keyword>
<feature type="region of interest" description="Disordered" evidence="1">
    <location>
        <begin position="334"/>
        <end position="354"/>
    </location>
</feature>
<organism evidence="4 5">
    <name type="scientific">Parastrongyloides trichosuri</name>
    <name type="common">Possum-specific nematode worm</name>
    <dbReference type="NCBI Taxonomy" id="131310"/>
    <lineage>
        <taxon>Eukaryota</taxon>
        <taxon>Metazoa</taxon>
        <taxon>Ecdysozoa</taxon>
        <taxon>Nematoda</taxon>
        <taxon>Chromadorea</taxon>
        <taxon>Rhabditida</taxon>
        <taxon>Tylenchina</taxon>
        <taxon>Panagrolaimomorpha</taxon>
        <taxon>Strongyloidoidea</taxon>
        <taxon>Strongyloididae</taxon>
        <taxon>Parastrongyloides</taxon>
    </lineage>
</organism>
<feature type="transmembrane region" description="Helical" evidence="2">
    <location>
        <begin position="304"/>
        <end position="327"/>
    </location>
</feature>
<keyword evidence="3" id="KW-0732">Signal</keyword>
<proteinExistence type="predicted"/>
<feature type="signal peptide" evidence="3">
    <location>
        <begin position="1"/>
        <end position="20"/>
    </location>
</feature>
<accession>A0A0N4ZQG1</accession>
<feature type="chain" id="PRO_5005892087" evidence="3">
    <location>
        <begin position="21"/>
        <end position="729"/>
    </location>
</feature>
<keyword evidence="2" id="KW-0812">Transmembrane</keyword>
<feature type="compositionally biased region" description="Polar residues" evidence="1">
    <location>
        <begin position="341"/>
        <end position="353"/>
    </location>
</feature>
<dbReference type="AlphaFoldDB" id="A0A0N4ZQG1"/>
<feature type="compositionally biased region" description="Low complexity" evidence="1">
    <location>
        <begin position="208"/>
        <end position="223"/>
    </location>
</feature>